<proteinExistence type="predicted"/>
<feature type="domain" description="HTH luxR-type" evidence="3">
    <location>
        <begin position="915"/>
        <end position="980"/>
    </location>
</feature>
<evidence type="ECO:0000256" key="1">
    <source>
        <dbReference type="ARBA" id="ARBA00022741"/>
    </source>
</evidence>
<dbReference type="KEGG" id="psic:J4E96_03020"/>
<dbReference type="InterPro" id="IPR027417">
    <property type="entry name" value="P-loop_NTPase"/>
</dbReference>
<evidence type="ECO:0000313" key="5">
    <source>
        <dbReference type="Proteomes" id="UP000663937"/>
    </source>
</evidence>
<dbReference type="AlphaFoldDB" id="A0A8A4ZGE0"/>
<evidence type="ECO:0000259" key="3">
    <source>
        <dbReference type="PROSITE" id="PS50043"/>
    </source>
</evidence>
<dbReference type="InterPro" id="IPR036388">
    <property type="entry name" value="WH-like_DNA-bd_sf"/>
</dbReference>
<gene>
    <name evidence="4" type="ORF">J4E96_03020</name>
</gene>
<accession>A0A8A4ZGE0</accession>
<dbReference type="SMART" id="SM00421">
    <property type="entry name" value="HTH_LUXR"/>
    <property type="match status" value="1"/>
</dbReference>
<dbReference type="GO" id="GO:0005524">
    <property type="term" value="F:ATP binding"/>
    <property type="evidence" value="ECO:0007669"/>
    <property type="project" value="UniProtKB-KW"/>
</dbReference>
<dbReference type="Pfam" id="PF13191">
    <property type="entry name" value="AAA_16"/>
    <property type="match status" value="1"/>
</dbReference>
<keyword evidence="5" id="KW-1185">Reference proteome</keyword>
<reference evidence="4" key="1">
    <citation type="submission" date="2021-03" db="EMBL/GenBank/DDBJ databases">
        <title>Pengzhenrongella sicca gen. nov., sp. nov., a new member of suborder Micrococcineae isolated from High-Arctic tundra soil.</title>
        <authorList>
            <person name="Peng F."/>
        </authorList>
    </citation>
    <scope>NUCLEOTIDE SEQUENCE</scope>
    <source>
        <strain evidence="4">LRZ-2</strain>
    </source>
</reference>
<dbReference type="GO" id="GO:0005737">
    <property type="term" value="C:cytoplasm"/>
    <property type="evidence" value="ECO:0007669"/>
    <property type="project" value="TreeGrafter"/>
</dbReference>
<dbReference type="Gene3D" id="1.10.10.10">
    <property type="entry name" value="Winged helix-like DNA-binding domain superfamily/Winged helix DNA-binding domain"/>
    <property type="match status" value="1"/>
</dbReference>
<dbReference type="SUPFAM" id="SSF52540">
    <property type="entry name" value="P-loop containing nucleoside triphosphate hydrolases"/>
    <property type="match status" value="1"/>
</dbReference>
<evidence type="ECO:0000256" key="2">
    <source>
        <dbReference type="ARBA" id="ARBA00022840"/>
    </source>
</evidence>
<evidence type="ECO:0000313" key="4">
    <source>
        <dbReference type="EMBL" id="QTE30013.1"/>
    </source>
</evidence>
<protein>
    <submittedName>
        <fullName evidence="4">AAA family ATPase</fullName>
    </submittedName>
</protein>
<dbReference type="PROSITE" id="PS50043">
    <property type="entry name" value="HTH_LUXR_2"/>
    <property type="match status" value="1"/>
</dbReference>
<sequence length="983" mass="103951">MPTWRHRPLPAHWQGGQHPAFVGRRDERGALDRAWARAADGARQVVLVGGEPGAGKSRLVADAAARFHEFGAAVLVGSCAAEFGAPYEPLVDPLSILAAEVDSGGLVVAGADRTDTARRLGLLISAAGSLPGRDYEREVYDTAAQTVVAACADGPVVLALDDLHWAGAASLRLFSHLVQRTPDVPLLVLATHRSTPPDRSDLLVGAISRLSRLDGVERVSLGALNVDDVAEYLRLESGAAGHGSTAAARVLHAQSGGNPFFLRELWRDLATRGGVRALGAAGLRAPDSIREMVESRLAGVAAEQRHVLDVAAVVGENVEIALLLAVVDAAPDRILAGLDTAVALGLLESVPRSAGLLRFPHALARQAVLDLMAPSLVVRTHERVARVLEAQVGTPLRVQRLAHHYASCTALGYVDQAVRYLSEAARQADRALAHSEAAQLFERAAAVATGQVEADDLRLTAARSFLLNGDYTRARELNEHVAASGSDRQRLRAAVGYEAASFRTGEWAFVAAELLSRGLREVEHDPADPLYVQALASLGRALGYTGAHEEASAVGTRAVGLARALGDDGVLADALQACLQHPLHPTASALGVHPDLDLAHELRLVAERTGDLHHLGPSAYHRATMSYVLGDAAGLAAARADLLRTAHTTGDEYWTLLSDCATHARQFMAGEFAAAEATSTLLLERGALLDLSNTDGPYGVQMYMLRRETGGLEQIRPLVTGDEIAAQRWGPGLLSLYTELGLTAAAATLLGKLLSEDLSVYRASADWTGVLAFLVEAALALKDAAAADQLRPHLVEYAGFNLLNGPFVAVFGSADRYLGAVDSLLGRDRPDDWFASALEMDTRMQAPVHQAQTLAEWAAHLHRTGSDPALERRLTRDAAALCERLGLTRTRAILPAEVGRAGTTAGTAAAPGRAEAPRPAGLSARELEVLGLVAQGFSNRQIARSLFIAENTAANHVRSILQKTGAANRTQAARYAATAGLVG</sequence>
<dbReference type="PANTHER" id="PTHR16305">
    <property type="entry name" value="TESTICULAR SOLUBLE ADENYLYL CYCLASE"/>
    <property type="match status" value="1"/>
</dbReference>
<dbReference type="GO" id="GO:0003677">
    <property type="term" value="F:DNA binding"/>
    <property type="evidence" value="ECO:0007669"/>
    <property type="project" value="InterPro"/>
</dbReference>
<dbReference type="SUPFAM" id="SSF46894">
    <property type="entry name" value="C-terminal effector domain of the bipartite response regulators"/>
    <property type="match status" value="1"/>
</dbReference>
<dbReference type="GO" id="GO:0006355">
    <property type="term" value="P:regulation of DNA-templated transcription"/>
    <property type="evidence" value="ECO:0007669"/>
    <property type="project" value="InterPro"/>
</dbReference>
<keyword evidence="1" id="KW-0547">Nucleotide-binding</keyword>
<dbReference type="InterPro" id="IPR000792">
    <property type="entry name" value="Tscrpt_reg_LuxR_C"/>
</dbReference>
<dbReference type="Proteomes" id="UP000663937">
    <property type="component" value="Chromosome"/>
</dbReference>
<dbReference type="PRINTS" id="PR00038">
    <property type="entry name" value="HTHLUXR"/>
</dbReference>
<organism evidence="4 5">
    <name type="scientific">Pengzhenrongella sicca</name>
    <dbReference type="NCBI Taxonomy" id="2819238"/>
    <lineage>
        <taxon>Bacteria</taxon>
        <taxon>Bacillati</taxon>
        <taxon>Actinomycetota</taxon>
        <taxon>Actinomycetes</taxon>
        <taxon>Micrococcales</taxon>
        <taxon>Pengzhenrongella</taxon>
    </lineage>
</organism>
<dbReference type="Pfam" id="PF00196">
    <property type="entry name" value="GerE"/>
    <property type="match status" value="1"/>
</dbReference>
<dbReference type="EMBL" id="CP071868">
    <property type="protein sequence ID" value="QTE30013.1"/>
    <property type="molecule type" value="Genomic_DNA"/>
</dbReference>
<dbReference type="InterPro" id="IPR016032">
    <property type="entry name" value="Sig_transdc_resp-reg_C-effctor"/>
</dbReference>
<dbReference type="RefSeq" id="WP_319637730.1">
    <property type="nucleotide sequence ID" value="NZ_CP071868.1"/>
</dbReference>
<dbReference type="CDD" id="cd06170">
    <property type="entry name" value="LuxR_C_like"/>
    <property type="match status" value="1"/>
</dbReference>
<name>A0A8A4ZGE0_9MICO</name>
<dbReference type="PANTHER" id="PTHR16305:SF35">
    <property type="entry name" value="TRANSCRIPTIONAL ACTIVATOR DOMAIN"/>
    <property type="match status" value="1"/>
</dbReference>
<dbReference type="InterPro" id="IPR041664">
    <property type="entry name" value="AAA_16"/>
</dbReference>
<keyword evidence="2" id="KW-0067">ATP-binding</keyword>
<dbReference type="GO" id="GO:0004016">
    <property type="term" value="F:adenylate cyclase activity"/>
    <property type="evidence" value="ECO:0007669"/>
    <property type="project" value="TreeGrafter"/>
</dbReference>